<accession>A0A8J9Z8U2</accession>
<evidence type="ECO:0000313" key="3">
    <source>
        <dbReference type="Proteomes" id="UP000838412"/>
    </source>
</evidence>
<feature type="compositionally biased region" description="Pro residues" evidence="1">
    <location>
        <begin position="67"/>
        <end position="84"/>
    </location>
</feature>
<dbReference type="Proteomes" id="UP000838412">
    <property type="component" value="Chromosome 17"/>
</dbReference>
<name>A0A8J9Z8U2_BRALA</name>
<proteinExistence type="predicted"/>
<evidence type="ECO:0000256" key="1">
    <source>
        <dbReference type="SAM" id="MobiDB-lite"/>
    </source>
</evidence>
<sequence>MSDGLLLENSFFTGGRNIEENLRLEETSRPQPLTPDPNPSLQTPTPHSRPQPLTPDPNPSLQTPTPHSRPQPLTPPPLHSPIPH</sequence>
<dbReference type="EMBL" id="OV696702">
    <property type="protein sequence ID" value="CAH1249258.1"/>
    <property type="molecule type" value="Genomic_DNA"/>
</dbReference>
<keyword evidence="3" id="KW-1185">Reference proteome</keyword>
<gene>
    <name evidence="2" type="primary">Hypp8565</name>
    <name evidence="2" type="ORF">BLAG_LOCUS10432</name>
</gene>
<feature type="compositionally biased region" description="Pro residues" evidence="1">
    <location>
        <begin position="47"/>
        <end position="58"/>
    </location>
</feature>
<protein>
    <submittedName>
        <fullName evidence="2">Hypp8565 protein</fullName>
    </submittedName>
</protein>
<reference evidence="2" key="1">
    <citation type="submission" date="2022-01" db="EMBL/GenBank/DDBJ databases">
        <authorList>
            <person name="Braso-Vives M."/>
        </authorList>
    </citation>
    <scope>NUCLEOTIDE SEQUENCE</scope>
</reference>
<feature type="region of interest" description="Disordered" evidence="1">
    <location>
        <begin position="1"/>
        <end position="84"/>
    </location>
</feature>
<evidence type="ECO:0000313" key="2">
    <source>
        <dbReference type="EMBL" id="CAH1249258.1"/>
    </source>
</evidence>
<organism evidence="2 3">
    <name type="scientific">Branchiostoma lanceolatum</name>
    <name type="common">Common lancelet</name>
    <name type="synonym">Amphioxus lanceolatum</name>
    <dbReference type="NCBI Taxonomy" id="7740"/>
    <lineage>
        <taxon>Eukaryota</taxon>
        <taxon>Metazoa</taxon>
        <taxon>Chordata</taxon>
        <taxon>Cephalochordata</taxon>
        <taxon>Leptocardii</taxon>
        <taxon>Amphioxiformes</taxon>
        <taxon>Branchiostomatidae</taxon>
        <taxon>Branchiostoma</taxon>
    </lineage>
</organism>
<dbReference type="AlphaFoldDB" id="A0A8J9Z8U2"/>
<feature type="compositionally biased region" description="Basic and acidic residues" evidence="1">
    <location>
        <begin position="17"/>
        <end position="28"/>
    </location>
</feature>